<dbReference type="EMBL" id="NFKP01000003">
    <property type="protein sequence ID" value="OUP70606.1"/>
    <property type="molecule type" value="Genomic_DNA"/>
</dbReference>
<gene>
    <name evidence="1" type="ORF">B5F11_03970</name>
</gene>
<organism evidence="1 2">
    <name type="scientific">Anaerotruncus colihominis</name>
    <dbReference type="NCBI Taxonomy" id="169435"/>
    <lineage>
        <taxon>Bacteria</taxon>
        <taxon>Bacillati</taxon>
        <taxon>Bacillota</taxon>
        <taxon>Clostridia</taxon>
        <taxon>Eubacteriales</taxon>
        <taxon>Oscillospiraceae</taxon>
        <taxon>Anaerotruncus</taxon>
    </lineage>
</organism>
<protein>
    <recommendedName>
        <fullName evidence="3">HipA-like C-terminal domain-containing protein</fullName>
    </recommendedName>
</protein>
<comment type="caution">
    <text evidence="1">The sequence shown here is derived from an EMBL/GenBank/DDBJ whole genome shotgun (WGS) entry which is preliminary data.</text>
</comment>
<name>A0A1Y4MPF7_9FIRM</name>
<sequence>MWELLSGDKVIGKFDGAEFTALNDALLPYELLYYGDIQDWLRKRSIDLHRTNSRLLRKALRLTGCDEIECVMSVHAATITDNYWVREQGSALEHKQIKFSSDFFSELSLSGRFLEYDFDDVSCITRKHTPELTNTGSYEKCWRLKDGSWVMTKSGTPKELFSELLVYYLGEACGFDMARYRIVDGYIETDDFTGGIYNFDPMYGVVLEEEDYINNWNALCKIDQTFGLCRQFLDIIYLDSLVFNVDRHTFNYGILRDKETGSAVRMAPNFDNNLSLISRGYGKDPCKSSPMLIDMFGSLLRNTGFKYNQPWIDDSKLRELITRATEEFVDSSIDREYVFEFLRHRQNLLSGVIS</sequence>
<accession>A0A1Y4MPF7</accession>
<dbReference type="AlphaFoldDB" id="A0A1Y4MPF7"/>
<evidence type="ECO:0000313" key="2">
    <source>
        <dbReference type="Proteomes" id="UP000196386"/>
    </source>
</evidence>
<proteinExistence type="predicted"/>
<dbReference type="Gene3D" id="1.10.1070.20">
    <property type="match status" value="1"/>
</dbReference>
<dbReference type="Proteomes" id="UP000196386">
    <property type="component" value="Unassembled WGS sequence"/>
</dbReference>
<reference evidence="2" key="1">
    <citation type="submission" date="2017-04" db="EMBL/GenBank/DDBJ databases">
        <title>Function of individual gut microbiota members based on whole genome sequencing of pure cultures obtained from chicken caecum.</title>
        <authorList>
            <person name="Medvecky M."/>
            <person name="Cejkova D."/>
            <person name="Polansky O."/>
            <person name="Karasova D."/>
            <person name="Kubasova T."/>
            <person name="Cizek A."/>
            <person name="Rychlik I."/>
        </authorList>
    </citation>
    <scope>NUCLEOTIDE SEQUENCE [LARGE SCALE GENOMIC DNA]</scope>
    <source>
        <strain evidence="2">An175</strain>
    </source>
</reference>
<evidence type="ECO:0008006" key="3">
    <source>
        <dbReference type="Google" id="ProtNLM"/>
    </source>
</evidence>
<evidence type="ECO:0000313" key="1">
    <source>
        <dbReference type="EMBL" id="OUP70606.1"/>
    </source>
</evidence>
<dbReference type="RefSeq" id="WP_087299725.1">
    <property type="nucleotide sequence ID" value="NZ_NFKP01000003.1"/>
</dbReference>